<dbReference type="PANTHER" id="PTHR11264:SF0">
    <property type="entry name" value="URACIL-DNA GLYCOSYLASE"/>
    <property type="match status" value="1"/>
</dbReference>
<organism evidence="10 11">
    <name type="scientific">Mycoplasmopsis ciconiae</name>
    <dbReference type="NCBI Taxonomy" id="561067"/>
    <lineage>
        <taxon>Bacteria</taxon>
        <taxon>Bacillati</taxon>
        <taxon>Mycoplasmatota</taxon>
        <taxon>Mycoplasmoidales</taxon>
        <taxon>Metamycoplasmataceae</taxon>
        <taxon>Mycoplasmopsis</taxon>
    </lineage>
</organism>
<dbReference type="Pfam" id="PF03167">
    <property type="entry name" value="UDG"/>
    <property type="match status" value="1"/>
</dbReference>
<dbReference type="HAMAP" id="MF_00148">
    <property type="entry name" value="UDG"/>
    <property type="match status" value="1"/>
</dbReference>
<dbReference type="InterPro" id="IPR002043">
    <property type="entry name" value="UDG_fam1"/>
</dbReference>
<dbReference type="NCBIfam" id="TIGR00628">
    <property type="entry name" value="ung"/>
    <property type="match status" value="1"/>
</dbReference>
<dbReference type="RefSeq" id="WP_330500897.1">
    <property type="nucleotide sequence ID" value="NZ_JAZDWZ010000008.1"/>
</dbReference>
<dbReference type="CDD" id="cd10027">
    <property type="entry name" value="UDG-F1-like"/>
    <property type="match status" value="1"/>
</dbReference>
<keyword evidence="11" id="KW-1185">Reference proteome</keyword>
<comment type="catalytic activity">
    <reaction evidence="1 8">
        <text>Hydrolyzes single-stranded DNA or mismatched double-stranded DNA and polynucleotides, releasing free uracil.</text>
        <dbReference type="EC" id="3.2.2.27"/>
    </reaction>
</comment>
<evidence type="ECO:0000256" key="5">
    <source>
        <dbReference type="ARBA" id="ARBA00022763"/>
    </source>
</evidence>
<proteinExistence type="inferred from homology"/>
<dbReference type="GO" id="GO:0004844">
    <property type="term" value="F:uracil DNA N-glycosylase activity"/>
    <property type="evidence" value="ECO:0007669"/>
    <property type="project" value="UniProtKB-EC"/>
</dbReference>
<dbReference type="Proteomes" id="UP001344817">
    <property type="component" value="Unassembled WGS sequence"/>
</dbReference>
<reference evidence="10" key="1">
    <citation type="submission" date="2024-01" db="EMBL/GenBank/DDBJ databases">
        <title>Genome sequence of Mycoplasma ciconiae type strain DSM 25251.</title>
        <authorList>
            <person name="Spergser J."/>
        </authorList>
    </citation>
    <scope>NUCLEOTIDE SEQUENCE [LARGE SCALE GENOMIC DNA]</scope>
    <source>
        <strain evidence="10">DSM 25251</strain>
    </source>
</reference>
<dbReference type="InterPro" id="IPR005122">
    <property type="entry name" value="Uracil-DNA_glycosylase-like"/>
</dbReference>
<feature type="domain" description="Uracil-DNA glycosylase-like" evidence="9">
    <location>
        <begin position="48"/>
        <end position="207"/>
    </location>
</feature>
<evidence type="ECO:0000256" key="1">
    <source>
        <dbReference type="ARBA" id="ARBA00001400"/>
    </source>
</evidence>
<comment type="caution">
    <text evidence="10">The sequence shown here is derived from an EMBL/GenBank/DDBJ whole genome shotgun (WGS) entry which is preliminary data.</text>
</comment>
<keyword evidence="8" id="KW-0963">Cytoplasm</keyword>
<evidence type="ECO:0000256" key="8">
    <source>
        <dbReference type="HAMAP-Rule" id="MF_00148"/>
    </source>
</evidence>
<feature type="active site" description="Proton acceptor" evidence="8">
    <location>
        <position position="63"/>
    </location>
</feature>
<keyword evidence="5 8" id="KW-0227">DNA damage</keyword>
<evidence type="ECO:0000313" key="11">
    <source>
        <dbReference type="Proteomes" id="UP001344817"/>
    </source>
</evidence>
<protein>
    <recommendedName>
        <fullName evidence="4 8">Uracil-DNA glycosylase</fullName>
        <shortName evidence="8">UDG</shortName>
        <ecNumber evidence="4 8">3.2.2.27</ecNumber>
    </recommendedName>
</protein>
<evidence type="ECO:0000313" key="10">
    <source>
        <dbReference type="EMBL" id="MEE3928484.1"/>
    </source>
</evidence>
<comment type="function">
    <text evidence="2 8">Excises uracil residues from the DNA which can arise as a result of misincorporation of dUMP residues by DNA polymerase or due to deamination of cytosine.</text>
</comment>
<dbReference type="SMART" id="SM00987">
    <property type="entry name" value="UreE_C"/>
    <property type="match status" value="1"/>
</dbReference>
<evidence type="ECO:0000256" key="3">
    <source>
        <dbReference type="ARBA" id="ARBA00008184"/>
    </source>
</evidence>
<evidence type="ECO:0000256" key="7">
    <source>
        <dbReference type="ARBA" id="ARBA00023204"/>
    </source>
</evidence>
<dbReference type="InterPro" id="IPR036895">
    <property type="entry name" value="Uracil-DNA_glycosylase-like_sf"/>
</dbReference>
<keyword evidence="7 8" id="KW-0234">DNA repair</keyword>
<evidence type="ECO:0000259" key="9">
    <source>
        <dbReference type="SMART" id="SM00986"/>
    </source>
</evidence>
<accession>A0ABU7MLU1</accession>
<evidence type="ECO:0000256" key="6">
    <source>
        <dbReference type="ARBA" id="ARBA00022801"/>
    </source>
</evidence>
<gene>
    <name evidence="8" type="primary">ung</name>
    <name evidence="10" type="ORF">V2E24_02755</name>
</gene>
<comment type="similarity">
    <text evidence="3 8">Belongs to the uracil-DNA glycosylase (UDG) superfamily. UNG family.</text>
</comment>
<name>A0ABU7MLU1_9BACT</name>
<dbReference type="NCBIfam" id="NF003592">
    <property type="entry name" value="PRK05254.1-5"/>
    <property type="match status" value="1"/>
</dbReference>
<dbReference type="EMBL" id="JAZDWZ010000008">
    <property type="protein sequence ID" value="MEE3928484.1"/>
    <property type="molecule type" value="Genomic_DNA"/>
</dbReference>
<keyword evidence="6 8" id="KW-0378">Hydrolase</keyword>
<dbReference type="SMART" id="SM00986">
    <property type="entry name" value="UDG"/>
    <property type="match status" value="1"/>
</dbReference>
<dbReference type="SUPFAM" id="SSF52141">
    <property type="entry name" value="Uracil-DNA glycosylase-like"/>
    <property type="match status" value="1"/>
</dbReference>
<dbReference type="EC" id="3.2.2.27" evidence="4 8"/>
<dbReference type="PANTHER" id="PTHR11264">
    <property type="entry name" value="URACIL-DNA GLYCOSYLASE"/>
    <property type="match status" value="1"/>
</dbReference>
<dbReference type="Gene3D" id="3.40.470.10">
    <property type="entry name" value="Uracil-DNA glycosylase-like domain"/>
    <property type="match status" value="1"/>
</dbReference>
<sequence>MKNSWITLLGEEGKKPYFQNIFEELQKSEKLGQKIMPQEPADIFRALDFFEIQDTKVVFLGQDPYYLQGVADGLAYSTRSKKTPKTLANILEELKKDYPDVNLETNSLNSWAKQGVLLLNIYLTTTTKGALQHKNLGWENFTKACLQAVYEKNKKAVFVILGKQAQSFFEKCDIKSDNVIYLSHPSPLSYRHSFKDSHLFKQINNLLVSNNLKPIVWDLKKEDEDVAISEMIKQINTKH</sequence>
<evidence type="ECO:0000256" key="2">
    <source>
        <dbReference type="ARBA" id="ARBA00002631"/>
    </source>
</evidence>
<comment type="subcellular location">
    <subcellularLocation>
        <location evidence="8">Cytoplasm</location>
    </subcellularLocation>
</comment>
<keyword evidence="10" id="KW-0326">Glycosidase</keyword>
<evidence type="ECO:0000256" key="4">
    <source>
        <dbReference type="ARBA" id="ARBA00012030"/>
    </source>
</evidence>